<comment type="caution">
    <text evidence="2">The sequence shown here is derived from an EMBL/GenBank/DDBJ whole genome shotgun (WGS) entry which is preliminary data.</text>
</comment>
<reference evidence="2 3" key="1">
    <citation type="submission" date="2017-09" db="EMBL/GenBank/DDBJ databases">
        <title>Genomics of the genus Arcobacter.</title>
        <authorList>
            <person name="Perez-Cataluna A."/>
            <person name="Figueras M.J."/>
            <person name="Salas-Masso N."/>
        </authorList>
    </citation>
    <scope>NUCLEOTIDE SEQUENCE [LARGE SCALE GENOMIC DNA]</scope>
    <source>
        <strain evidence="2 3">DSM 18005</strain>
    </source>
</reference>
<gene>
    <name evidence="2" type="ORF">CP960_04895</name>
</gene>
<sequence length="251" mass="29211">MFNINKNSSLEQLQVLLTQNVSRGLEYLPQEFKKEQLKAFETFKKRVFLETIIDKTISFNKSLNFETEQNSLHLALSAEELLNIFKLRSDIYTKLNYNSEFPEIIEGLNFDKYDQNSAIIYTKTDNFISGTCRLIFDSKKKLPIEEKLNLNYLKHKHKNIAEVSRLIINNNSGLNLDFKKLTLGIYLVLIQNDLKATISVISKDHFKLYSKFGGFKIEKDLSSYGKLNSNFVITSWDISNVSKFFKKAFLK</sequence>
<dbReference type="InterPro" id="IPR016181">
    <property type="entry name" value="Acyl_CoA_acyltransferase"/>
</dbReference>
<evidence type="ECO:0000259" key="1">
    <source>
        <dbReference type="Pfam" id="PF21926"/>
    </source>
</evidence>
<feature type="domain" description="N-acyl amino acid synthase FeeM catalytic core" evidence="1">
    <location>
        <begin position="84"/>
        <end position="233"/>
    </location>
</feature>
<dbReference type="AlphaFoldDB" id="A0A2N1J456"/>
<dbReference type="InterPro" id="IPR054597">
    <property type="entry name" value="FeeM_cat"/>
</dbReference>
<dbReference type="SUPFAM" id="SSF55729">
    <property type="entry name" value="Acyl-CoA N-acyltransferases (Nat)"/>
    <property type="match status" value="1"/>
</dbReference>
<dbReference type="KEGG" id="ahs:AHALO_1911"/>
<accession>A0A2N1J456</accession>
<protein>
    <recommendedName>
        <fullName evidence="1">N-acyl amino acid synthase FeeM catalytic core domain-containing protein</fullName>
    </recommendedName>
</protein>
<dbReference type="RefSeq" id="WP_101184291.1">
    <property type="nucleotide sequence ID" value="NZ_CP031218.1"/>
</dbReference>
<proteinExistence type="predicted"/>
<organism evidence="2 3">
    <name type="scientific">Malaciobacter halophilus</name>
    <dbReference type="NCBI Taxonomy" id="197482"/>
    <lineage>
        <taxon>Bacteria</taxon>
        <taxon>Pseudomonadati</taxon>
        <taxon>Campylobacterota</taxon>
        <taxon>Epsilonproteobacteria</taxon>
        <taxon>Campylobacterales</taxon>
        <taxon>Arcobacteraceae</taxon>
        <taxon>Malaciobacter</taxon>
    </lineage>
</organism>
<name>A0A2N1J456_9BACT</name>
<dbReference type="EMBL" id="NXIF01000019">
    <property type="protein sequence ID" value="PKI81294.1"/>
    <property type="molecule type" value="Genomic_DNA"/>
</dbReference>
<evidence type="ECO:0000313" key="2">
    <source>
        <dbReference type="EMBL" id="PKI81294.1"/>
    </source>
</evidence>
<dbReference type="Gene3D" id="3.40.630.30">
    <property type="match status" value="1"/>
</dbReference>
<evidence type="ECO:0000313" key="3">
    <source>
        <dbReference type="Proteomes" id="UP000233248"/>
    </source>
</evidence>
<dbReference type="Proteomes" id="UP000233248">
    <property type="component" value="Unassembled WGS sequence"/>
</dbReference>
<dbReference type="Pfam" id="PF21926">
    <property type="entry name" value="FeeM"/>
    <property type="match status" value="1"/>
</dbReference>
<dbReference type="OrthoDB" id="5348765at2"/>
<keyword evidence="3" id="KW-1185">Reference proteome</keyword>